<comment type="caution">
    <text evidence="9">The sequence shown here is derived from an EMBL/GenBank/DDBJ whole genome shotgun (WGS) entry which is preliminary data.</text>
</comment>
<dbReference type="PIRSF" id="PIRSF001586">
    <property type="entry name" value="FGAM_synth_I"/>
    <property type="match status" value="1"/>
</dbReference>
<proteinExistence type="inferred from homology"/>
<evidence type="ECO:0000256" key="6">
    <source>
        <dbReference type="ARBA" id="ARBA00022840"/>
    </source>
</evidence>
<comment type="subcellular location">
    <subcellularLocation>
        <location evidence="8">Cytoplasm</location>
    </subcellularLocation>
</comment>
<keyword evidence="5 8" id="KW-0378">Hydrolase</keyword>
<evidence type="ECO:0000256" key="8">
    <source>
        <dbReference type="HAMAP-Rule" id="MF_00421"/>
    </source>
</evidence>
<dbReference type="EC" id="6.3.5.3" evidence="8"/>
<feature type="active site" evidence="8">
    <location>
        <position position="205"/>
    </location>
</feature>
<reference evidence="9 10" key="1">
    <citation type="submission" date="2020-08" db="EMBL/GenBank/DDBJ databases">
        <title>Genomic Encyclopedia of Type Strains, Phase IV (KMG-IV): sequencing the most valuable type-strain genomes for metagenomic binning, comparative biology and taxonomic classification.</title>
        <authorList>
            <person name="Goeker M."/>
        </authorList>
    </citation>
    <scope>NUCLEOTIDE SEQUENCE [LARGE SCALE GENOMIC DNA]</scope>
    <source>
        <strain evidence="9 10">DSM 11490</strain>
    </source>
</reference>
<keyword evidence="7 8" id="KW-0315">Glutamine amidotransferase</keyword>
<dbReference type="SUPFAM" id="SSF52317">
    <property type="entry name" value="Class I glutamine amidotransferase-like"/>
    <property type="match status" value="1"/>
</dbReference>
<dbReference type="PANTHER" id="PTHR47552">
    <property type="entry name" value="PHOSPHORIBOSYLFORMYLGLYCINAMIDINE SYNTHASE SUBUNIT PURQ"/>
    <property type="match status" value="1"/>
</dbReference>
<dbReference type="InterPro" id="IPR029062">
    <property type="entry name" value="Class_I_gatase-like"/>
</dbReference>
<keyword evidence="4 8" id="KW-0658">Purine biosynthesis</keyword>
<dbReference type="EC" id="3.5.1.2" evidence="8"/>
<dbReference type="PANTHER" id="PTHR47552:SF1">
    <property type="entry name" value="PHOSPHORIBOSYLFORMYLGLYCINAMIDINE SYNTHASE SUBUNIT PURQ"/>
    <property type="match status" value="1"/>
</dbReference>
<dbReference type="AlphaFoldDB" id="A0AA40VD63"/>
<dbReference type="GO" id="GO:0004359">
    <property type="term" value="F:glutaminase activity"/>
    <property type="evidence" value="ECO:0007669"/>
    <property type="project" value="UniProtKB-EC"/>
</dbReference>
<gene>
    <name evidence="8" type="primary">purQ</name>
    <name evidence="9" type="ORF">HNR51_004752</name>
</gene>
<dbReference type="Gene3D" id="3.40.50.880">
    <property type="match status" value="1"/>
</dbReference>
<evidence type="ECO:0000313" key="9">
    <source>
        <dbReference type="EMBL" id="MBA8915642.1"/>
    </source>
</evidence>
<evidence type="ECO:0000256" key="2">
    <source>
        <dbReference type="ARBA" id="ARBA00022598"/>
    </source>
</evidence>
<dbReference type="PROSITE" id="PS51273">
    <property type="entry name" value="GATASE_TYPE_1"/>
    <property type="match status" value="1"/>
</dbReference>
<dbReference type="GO" id="GO:0005737">
    <property type="term" value="C:cytoplasm"/>
    <property type="evidence" value="ECO:0007669"/>
    <property type="project" value="UniProtKB-SubCell"/>
</dbReference>
<dbReference type="GO" id="GO:0006189">
    <property type="term" value="P:'de novo' IMP biosynthetic process"/>
    <property type="evidence" value="ECO:0007669"/>
    <property type="project" value="UniProtKB-UniRule"/>
</dbReference>
<dbReference type="Proteomes" id="UP000543554">
    <property type="component" value="Unassembled WGS sequence"/>
</dbReference>
<keyword evidence="2 8" id="KW-0436">Ligase</keyword>
<evidence type="ECO:0000256" key="5">
    <source>
        <dbReference type="ARBA" id="ARBA00022801"/>
    </source>
</evidence>
<keyword evidence="3 8" id="KW-0547">Nucleotide-binding</keyword>
<feature type="active site" description="Nucleophile" evidence="8">
    <location>
        <position position="86"/>
    </location>
</feature>
<dbReference type="SMART" id="SM01211">
    <property type="entry name" value="GATase_5"/>
    <property type="match status" value="1"/>
</dbReference>
<keyword evidence="10" id="KW-1185">Reference proteome</keyword>
<dbReference type="RefSeq" id="WP_012452508.1">
    <property type="nucleotide sequence ID" value="NZ_BPRF01000023.1"/>
</dbReference>
<comment type="function">
    <text evidence="8">Part of the phosphoribosylformylglycinamidine synthase complex involved in the purines biosynthetic pathway. Catalyzes the ATP-dependent conversion of formylglycinamide ribonucleotide (FGAR) and glutamine to yield formylglycinamidine ribonucleotide (FGAM) and glutamate. The FGAM synthase complex is composed of three subunits. PurQ produces an ammonia molecule by converting glutamine to glutamate. PurL transfers the ammonia molecule to FGAR to form FGAM in an ATP-dependent manner. PurS interacts with PurQ and PurL and is thought to assist in the transfer of the ammonia molecule from PurQ to PurL.</text>
</comment>
<dbReference type="CDD" id="cd01740">
    <property type="entry name" value="GATase1_FGAR_AT"/>
    <property type="match status" value="1"/>
</dbReference>
<protein>
    <recommendedName>
        <fullName evidence="8">Phosphoribosylformylglycinamidine synthase subunit PurQ</fullName>
        <shortName evidence="8">FGAM synthase</shortName>
        <ecNumber evidence="8">6.3.5.3</ecNumber>
    </recommendedName>
    <alternativeName>
        <fullName evidence="8">Formylglycinamide ribonucleotide amidotransferase subunit I</fullName>
        <shortName evidence="8">FGAR amidotransferase I</shortName>
        <shortName evidence="8">FGAR-AT I</shortName>
    </alternativeName>
    <alternativeName>
        <fullName evidence="8">Glutaminase PurQ</fullName>
        <ecNumber evidence="8">3.5.1.2</ecNumber>
    </alternativeName>
    <alternativeName>
        <fullName evidence="8">Phosphoribosylformylglycinamidine synthase subunit I</fullName>
    </alternativeName>
</protein>
<dbReference type="NCBIfam" id="TIGR01737">
    <property type="entry name" value="FGAM_synth_I"/>
    <property type="match status" value="1"/>
</dbReference>
<keyword evidence="6 8" id="KW-0067">ATP-binding</keyword>
<keyword evidence="1 8" id="KW-0963">Cytoplasm</keyword>
<dbReference type="InterPro" id="IPR010075">
    <property type="entry name" value="PRibForGlyAmidine_synth_PurQ"/>
</dbReference>
<comment type="subunit">
    <text evidence="8">Part of the FGAM synthase complex composed of 1 PurL, 1 PurQ and 2 PurS subunits.</text>
</comment>
<evidence type="ECO:0000313" key="10">
    <source>
        <dbReference type="Proteomes" id="UP000543554"/>
    </source>
</evidence>
<evidence type="ECO:0000256" key="1">
    <source>
        <dbReference type="ARBA" id="ARBA00022490"/>
    </source>
</evidence>
<dbReference type="EMBL" id="JACJIB010000010">
    <property type="protein sequence ID" value="MBA8915642.1"/>
    <property type="molecule type" value="Genomic_DNA"/>
</dbReference>
<dbReference type="HAMAP" id="MF_00421">
    <property type="entry name" value="PurQ"/>
    <property type="match status" value="1"/>
</dbReference>
<name>A0AA40VD63_9HYPH</name>
<evidence type="ECO:0000256" key="4">
    <source>
        <dbReference type="ARBA" id="ARBA00022755"/>
    </source>
</evidence>
<comment type="pathway">
    <text evidence="8">Purine metabolism; IMP biosynthesis via de novo pathway; 5-amino-1-(5-phospho-D-ribosyl)imidazole from N(2)-formyl-N(1)-(5-phospho-D-ribosyl)glycinamide: step 1/2.</text>
</comment>
<feature type="active site" evidence="8">
    <location>
        <position position="203"/>
    </location>
</feature>
<dbReference type="GO" id="GO:0005524">
    <property type="term" value="F:ATP binding"/>
    <property type="evidence" value="ECO:0007669"/>
    <property type="project" value="UniProtKB-KW"/>
</dbReference>
<dbReference type="NCBIfam" id="NF002957">
    <property type="entry name" value="PRK03619.1"/>
    <property type="match status" value="1"/>
</dbReference>
<comment type="catalytic activity">
    <reaction evidence="8">
        <text>N(2)-formyl-N(1)-(5-phospho-beta-D-ribosyl)glycinamide + L-glutamine + ATP + H2O = 2-formamido-N(1)-(5-O-phospho-beta-D-ribosyl)acetamidine + L-glutamate + ADP + phosphate + H(+)</text>
        <dbReference type="Rhea" id="RHEA:17129"/>
        <dbReference type="ChEBI" id="CHEBI:15377"/>
        <dbReference type="ChEBI" id="CHEBI:15378"/>
        <dbReference type="ChEBI" id="CHEBI:29985"/>
        <dbReference type="ChEBI" id="CHEBI:30616"/>
        <dbReference type="ChEBI" id="CHEBI:43474"/>
        <dbReference type="ChEBI" id="CHEBI:58359"/>
        <dbReference type="ChEBI" id="CHEBI:147286"/>
        <dbReference type="ChEBI" id="CHEBI:147287"/>
        <dbReference type="ChEBI" id="CHEBI:456216"/>
        <dbReference type="EC" id="6.3.5.3"/>
    </reaction>
</comment>
<organism evidence="9 10">
    <name type="scientific">Methylorubrum thiocyanatum</name>
    <dbReference type="NCBI Taxonomy" id="47958"/>
    <lineage>
        <taxon>Bacteria</taxon>
        <taxon>Pseudomonadati</taxon>
        <taxon>Pseudomonadota</taxon>
        <taxon>Alphaproteobacteria</taxon>
        <taxon>Hyphomicrobiales</taxon>
        <taxon>Methylobacteriaceae</taxon>
        <taxon>Methylorubrum</taxon>
    </lineage>
</organism>
<comment type="catalytic activity">
    <reaction evidence="8">
        <text>L-glutamine + H2O = L-glutamate + NH4(+)</text>
        <dbReference type="Rhea" id="RHEA:15889"/>
        <dbReference type="ChEBI" id="CHEBI:15377"/>
        <dbReference type="ChEBI" id="CHEBI:28938"/>
        <dbReference type="ChEBI" id="CHEBI:29985"/>
        <dbReference type="ChEBI" id="CHEBI:58359"/>
        <dbReference type="EC" id="3.5.1.2"/>
    </reaction>
</comment>
<sequence>MRAAVVVFPGSNRDGDVARALRRSGAEVVSVWHADTELPAGTDLAVVPGGFSYGDYLRCGAIAGRAAAMDAVRAHAARGGLVLGICNGFQILCESGLLPGVLMRNVNRRFICHRQFLRVERTDTRFTSAYAEGQVIDVCVAHGEGNYFADSETVQRLEGEGRVAFRYCDAAGALTEDANRNGSLNSIAGIYSEQRNVLGMMPHPENFVDGLVGGTDGKGLFDSLAA</sequence>
<dbReference type="Pfam" id="PF13507">
    <property type="entry name" value="GATase_5"/>
    <property type="match status" value="1"/>
</dbReference>
<evidence type="ECO:0000256" key="3">
    <source>
        <dbReference type="ARBA" id="ARBA00022741"/>
    </source>
</evidence>
<accession>A0AA40VD63</accession>
<evidence type="ECO:0000256" key="7">
    <source>
        <dbReference type="ARBA" id="ARBA00022962"/>
    </source>
</evidence>
<dbReference type="GO" id="GO:0004642">
    <property type="term" value="F:phosphoribosylformylglycinamidine synthase activity"/>
    <property type="evidence" value="ECO:0007669"/>
    <property type="project" value="UniProtKB-UniRule"/>
</dbReference>